<dbReference type="Pfam" id="PF03845">
    <property type="entry name" value="Spore_permease"/>
    <property type="match status" value="1"/>
</dbReference>
<dbReference type="Gene3D" id="1.20.1740.10">
    <property type="entry name" value="Amino acid/polyamine transporter I"/>
    <property type="match status" value="1"/>
</dbReference>
<evidence type="ECO:0000256" key="6">
    <source>
        <dbReference type="ARBA" id="ARBA00022989"/>
    </source>
</evidence>
<feature type="transmembrane region" description="Helical" evidence="8">
    <location>
        <begin position="149"/>
        <end position="167"/>
    </location>
</feature>
<feature type="transmembrane region" description="Helical" evidence="8">
    <location>
        <begin position="218"/>
        <end position="241"/>
    </location>
</feature>
<dbReference type="AlphaFoldDB" id="A0A081PAW4"/>
<protein>
    <submittedName>
        <fullName evidence="9">Uncharacterized protein</fullName>
    </submittedName>
</protein>
<reference evidence="9 10" key="1">
    <citation type="submission" date="2014-06" db="EMBL/GenBank/DDBJ databases">
        <title>Draft genome sequence of Paenibacillus sp. MSt1.</title>
        <authorList>
            <person name="Aw Y.K."/>
            <person name="Ong K.S."/>
            <person name="Gan H.M."/>
            <person name="Lee S.M."/>
        </authorList>
    </citation>
    <scope>NUCLEOTIDE SEQUENCE [LARGE SCALE GENOMIC DNA]</scope>
    <source>
        <strain evidence="9 10">MSt1</strain>
    </source>
</reference>
<evidence type="ECO:0000256" key="4">
    <source>
        <dbReference type="ARBA" id="ARBA00022544"/>
    </source>
</evidence>
<keyword evidence="3" id="KW-0813">Transport</keyword>
<name>A0A081PAW4_9BACL</name>
<dbReference type="InterPro" id="IPR004761">
    <property type="entry name" value="Spore_GerAB"/>
</dbReference>
<evidence type="ECO:0000256" key="3">
    <source>
        <dbReference type="ARBA" id="ARBA00022448"/>
    </source>
</evidence>
<feature type="transmembrane region" description="Helical" evidence="8">
    <location>
        <begin position="337"/>
        <end position="358"/>
    </location>
</feature>
<evidence type="ECO:0000313" key="10">
    <source>
        <dbReference type="Proteomes" id="UP000028123"/>
    </source>
</evidence>
<evidence type="ECO:0000256" key="1">
    <source>
        <dbReference type="ARBA" id="ARBA00004141"/>
    </source>
</evidence>
<comment type="similarity">
    <text evidence="2">Belongs to the amino acid-polyamine-organocation (APC) superfamily. Spore germination protein (SGP) (TC 2.A.3.9) family.</text>
</comment>
<feature type="transmembrane region" description="Helical" evidence="8">
    <location>
        <begin position="271"/>
        <end position="293"/>
    </location>
</feature>
<proteinExistence type="inferred from homology"/>
<keyword evidence="6 8" id="KW-1133">Transmembrane helix</keyword>
<dbReference type="eggNOG" id="COG0531">
    <property type="taxonomic scope" value="Bacteria"/>
</dbReference>
<feature type="transmembrane region" description="Helical" evidence="8">
    <location>
        <begin position="305"/>
        <end position="325"/>
    </location>
</feature>
<evidence type="ECO:0000256" key="8">
    <source>
        <dbReference type="SAM" id="Phobius"/>
    </source>
</evidence>
<feature type="transmembrane region" description="Helical" evidence="8">
    <location>
        <begin position="7"/>
        <end position="28"/>
    </location>
</feature>
<dbReference type="EMBL" id="JNVM01000002">
    <property type="protein sequence ID" value="KEQ27837.1"/>
    <property type="molecule type" value="Genomic_DNA"/>
</dbReference>
<feature type="transmembrane region" description="Helical" evidence="8">
    <location>
        <begin position="40"/>
        <end position="61"/>
    </location>
</feature>
<dbReference type="NCBIfam" id="TIGR00912">
    <property type="entry name" value="2A0309"/>
    <property type="match status" value="1"/>
</dbReference>
<keyword evidence="5 8" id="KW-0812">Transmembrane</keyword>
<dbReference type="Proteomes" id="UP000028123">
    <property type="component" value="Unassembled WGS sequence"/>
</dbReference>
<feature type="transmembrane region" description="Helical" evidence="8">
    <location>
        <begin position="187"/>
        <end position="206"/>
    </location>
</feature>
<dbReference type="RefSeq" id="WP_036675846.1">
    <property type="nucleotide sequence ID" value="NZ_JNVM01000002.1"/>
</dbReference>
<keyword evidence="4" id="KW-0309">Germination</keyword>
<sequence length="371" mass="41048">MGGQRKLSVYQFTVLTIMFSLGSTLLVISSGMADELEQDAWLGAALGTLGGLVLVWLYTALAGRFPDKTLTELSTHLLGRTAGRVFMLAYFFFNFYSAAALTWYVGNFLTTYLFTETPRPVLMILYVAVMLYGTHLGLGALARSAETSFMIFMSGLVVVMLSLLPEARTANLMPVLESGPGPLARASLTFASFAYFPWISLLMIYPKHVSRPEACGKALYTAVLSSGAILTAVTALTVMVLGPDRTSIELYPTYSLTMKINIGHFFERIEALLVLLWLLAIFYQVVLCYYAAVSGLAHMIRVDEYRSLNLSAGLCLVPFALLIYPNVGYEQAWDFKVWPLFSLTFALWPAVLLIVATVRGRRTKRHAKNGR</sequence>
<dbReference type="GO" id="GO:0016020">
    <property type="term" value="C:membrane"/>
    <property type="evidence" value="ECO:0007669"/>
    <property type="project" value="UniProtKB-SubCell"/>
</dbReference>
<keyword evidence="10" id="KW-1185">Reference proteome</keyword>
<evidence type="ECO:0000256" key="5">
    <source>
        <dbReference type="ARBA" id="ARBA00022692"/>
    </source>
</evidence>
<accession>A0A081PAW4</accession>
<feature type="transmembrane region" description="Helical" evidence="8">
    <location>
        <begin position="123"/>
        <end position="142"/>
    </location>
</feature>
<dbReference type="OrthoDB" id="2078716at2"/>
<organism evidence="9 10">
    <name type="scientific">Paenibacillus tyrfis</name>
    <dbReference type="NCBI Taxonomy" id="1501230"/>
    <lineage>
        <taxon>Bacteria</taxon>
        <taxon>Bacillati</taxon>
        <taxon>Bacillota</taxon>
        <taxon>Bacilli</taxon>
        <taxon>Bacillales</taxon>
        <taxon>Paenibacillaceae</taxon>
        <taxon>Paenibacillus</taxon>
    </lineage>
</organism>
<dbReference type="PANTHER" id="PTHR34975">
    <property type="entry name" value="SPORE GERMINATION PROTEIN A2"/>
    <property type="match status" value="1"/>
</dbReference>
<comment type="subcellular location">
    <subcellularLocation>
        <location evidence="1">Membrane</location>
        <topology evidence="1">Multi-pass membrane protein</topology>
    </subcellularLocation>
</comment>
<comment type="caution">
    <text evidence="9">The sequence shown here is derived from an EMBL/GenBank/DDBJ whole genome shotgun (WGS) entry which is preliminary data.</text>
</comment>
<evidence type="ECO:0000256" key="2">
    <source>
        <dbReference type="ARBA" id="ARBA00007998"/>
    </source>
</evidence>
<dbReference type="GO" id="GO:0009847">
    <property type="term" value="P:spore germination"/>
    <property type="evidence" value="ECO:0007669"/>
    <property type="project" value="InterPro"/>
</dbReference>
<evidence type="ECO:0000313" key="9">
    <source>
        <dbReference type="EMBL" id="KEQ27837.1"/>
    </source>
</evidence>
<keyword evidence="7 8" id="KW-0472">Membrane</keyword>
<evidence type="ECO:0000256" key="7">
    <source>
        <dbReference type="ARBA" id="ARBA00023136"/>
    </source>
</evidence>
<gene>
    <name evidence="9" type="ORF">ET33_14325</name>
</gene>
<dbReference type="PANTHER" id="PTHR34975:SF2">
    <property type="entry name" value="SPORE GERMINATION PROTEIN A2"/>
    <property type="match status" value="1"/>
</dbReference>
<feature type="transmembrane region" description="Helical" evidence="8">
    <location>
        <begin position="82"/>
        <end position="103"/>
    </location>
</feature>